<evidence type="ECO:0000313" key="1">
    <source>
        <dbReference type="EMBL" id="VAW86924.1"/>
    </source>
</evidence>
<sequence>MMHLLSEYEFLGLTPASQAAVSGAYFSFSKNKATQTDAQQTLIDELYKQTGQLKVENDFLKKSH</sequence>
<protein>
    <submittedName>
        <fullName evidence="1">Uncharacterized protein</fullName>
    </submittedName>
</protein>
<dbReference type="EMBL" id="UOFO01000106">
    <property type="protein sequence ID" value="VAW86924.1"/>
    <property type="molecule type" value="Genomic_DNA"/>
</dbReference>
<reference evidence="1" key="1">
    <citation type="submission" date="2018-06" db="EMBL/GenBank/DDBJ databases">
        <authorList>
            <person name="Zhirakovskaya E."/>
        </authorList>
    </citation>
    <scope>NUCLEOTIDE SEQUENCE</scope>
</reference>
<gene>
    <name evidence="1" type="ORF">MNBD_GAMMA16-786</name>
</gene>
<dbReference type="AlphaFoldDB" id="A0A3B0ZZL7"/>
<organism evidence="1">
    <name type="scientific">hydrothermal vent metagenome</name>
    <dbReference type="NCBI Taxonomy" id="652676"/>
    <lineage>
        <taxon>unclassified sequences</taxon>
        <taxon>metagenomes</taxon>
        <taxon>ecological metagenomes</taxon>
    </lineage>
</organism>
<name>A0A3B0ZZL7_9ZZZZ</name>
<accession>A0A3B0ZZL7</accession>
<proteinExistence type="predicted"/>